<evidence type="ECO:0000256" key="6">
    <source>
        <dbReference type="SAM" id="Phobius"/>
    </source>
</evidence>
<keyword evidence="9" id="KW-1185">Reference proteome</keyword>
<feature type="transmembrane region" description="Helical" evidence="6">
    <location>
        <begin position="129"/>
        <end position="146"/>
    </location>
</feature>
<dbReference type="InterPro" id="IPR010432">
    <property type="entry name" value="RDD"/>
</dbReference>
<evidence type="ECO:0000256" key="1">
    <source>
        <dbReference type="ARBA" id="ARBA00004651"/>
    </source>
</evidence>
<keyword evidence="5 6" id="KW-0472">Membrane</keyword>
<dbReference type="Pfam" id="PF06271">
    <property type="entry name" value="RDD"/>
    <property type="match status" value="1"/>
</dbReference>
<reference evidence="8" key="1">
    <citation type="submission" date="2021-04" db="EMBL/GenBank/DDBJ databases">
        <title>The genome sequence of Ideonella sp. 4Y11.</title>
        <authorList>
            <person name="Liu Y."/>
        </authorList>
    </citation>
    <scope>NUCLEOTIDE SEQUENCE</scope>
    <source>
        <strain evidence="8">4Y11</strain>
    </source>
</reference>
<evidence type="ECO:0000313" key="9">
    <source>
        <dbReference type="Proteomes" id="UP000678374"/>
    </source>
</evidence>
<feature type="transmembrane region" description="Helical" evidence="6">
    <location>
        <begin position="54"/>
        <end position="71"/>
    </location>
</feature>
<name>A0A940YUX2_9BURK</name>
<keyword evidence="3 6" id="KW-0812">Transmembrane</keyword>
<evidence type="ECO:0000256" key="4">
    <source>
        <dbReference type="ARBA" id="ARBA00022989"/>
    </source>
</evidence>
<dbReference type="AlphaFoldDB" id="A0A940YUX2"/>
<keyword evidence="4 6" id="KW-1133">Transmembrane helix</keyword>
<dbReference type="Proteomes" id="UP000678374">
    <property type="component" value="Unassembled WGS sequence"/>
</dbReference>
<feature type="domain" description="RDD" evidence="7">
    <location>
        <begin position="12"/>
        <end position="159"/>
    </location>
</feature>
<evidence type="ECO:0000256" key="3">
    <source>
        <dbReference type="ARBA" id="ARBA00022692"/>
    </source>
</evidence>
<gene>
    <name evidence="8" type="ORF">KAK06_12205</name>
</gene>
<comment type="subcellular location">
    <subcellularLocation>
        <location evidence="1">Cell membrane</location>
        <topology evidence="1">Multi-pass membrane protein</topology>
    </subcellularLocation>
</comment>
<evidence type="ECO:0000256" key="5">
    <source>
        <dbReference type="ARBA" id="ARBA00023136"/>
    </source>
</evidence>
<feature type="transmembrane region" description="Helical" evidence="6">
    <location>
        <begin position="105"/>
        <end position="123"/>
    </location>
</feature>
<sequence length="173" mass="19454">MSAAAAPTQRAPSLRRRLACLTYEGVLLFGVVMIAGYLFSALTHQTHALRGREALQAFMFLVLGIYFGWFWSRSGQTVAMRAWHIRVVDVHGQPVSQGRAVARYLASYVWFLPALASAAALHWADTGTIFGWMALWALVYAGLTRLHPERQYWHDVLCGTRLIDWRPAPPVRA</sequence>
<dbReference type="PANTHER" id="PTHR36115:SF10">
    <property type="entry name" value="RDD DOMAIN-CONTAINING PROTEIN"/>
    <property type="match status" value="1"/>
</dbReference>
<organism evidence="8 9">
    <name type="scientific">Ideonella aquatica</name>
    <dbReference type="NCBI Taxonomy" id="2824119"/>
    <lineage>
        <taxon>Bacteria</taxon>
        <taxon>Pseudomonadati</taxon>
        <taxon>Pseudomonadota</taxon>
        <taxon>Betaproteobacteria</taxon>
        <taxon>Burkholderiales</taxon>
        <taxon>Sphaerotilaceae</taxon>
        <taxon>Ideonella</taxon>
    </lineage>
</organism>
<dbReference type="EMBL" id="JAGQDE010000009">
    <property type="protein sequence ID" value="MBQ0959710.1"/>
    <property type="molecule type" value="Genomic_DNA"/>
</dbReference>
<protein>
    <submittedName>
        <fullName evidence="8">RDD family protein</fullName>
    </submittedName>
</protein>
<evidence type="ECO:0000256" key="2">
    <source>
        <dbReference type="ARBA" id="ARBA00022475"/>
    </source>
</evidence>
<dbReference type="InterPro" id="IPR051791">
    <property type="entry name" value="Pra-immunoreactive"/>
</dbReference>
<keyword evidence="2" id="KW-1003">Cell membrane</keyword>
<feature type="transmembrane region" description="Helical" evidence="6">
    <location>
        <begin position="21"/>
        <end position="42"/>
    </location>
</feature>
<evidence type="ECO:0000259" key="7">
    <source>
        <dbReference type="Pfam" id="PF06271"/>
    </source>
</evidence>
<evidence type="ECO:0000313" key="8">
    <source>
        <dbReference type="EMBL" id="MBQ0959710.1"/>
    </source>
</evidence>
<dbReference type="RefSeq" id="WP_210802381.1">
    <property type="nucleotide sequence ID" value="NZ_JAGQDE010000009.1"/>
</dbReference>
<dbReference type="PANTHER" id="PTHR36115">
    <property type="entry name" value="PROLINE-RICH ANTIGEN HOMOLOG-RELATED"/>
    <property type="match status" value="1"/>
</dbReference>
<comment type="caution">
    <text evidence="8">The sequence shown here is derived from an EMBL/GenBank/DDBJ whole genome shotgun (WGS) entry which is preliminary data.</text>
</comment>
<dbReference type="GO" id="GO:0005886">
    <property type="term" value="C:plasma membrane"/>
    <property type="evidence" value="ECO:0007669"/>
    <property type="project" value="UniProtKB-SubCell"/>
</dbReference>
<accession>A0A940YUX2</accession>
<proteinExistence type="predicted"/>